<dbReference type="PROSITE" id="PS51987">
    <property type="entry name" value="GS_CATALYTIC"/>
    <property type="match status" value="1"/>
</dbReference>
<dbReference type="Gene3D" id="3.30.590.10">
    <property type="entry name" value="Glutamine synthetase/guanido kinase, catalytic domain"/>
    <property type="match status" value="2"/>
</dbReference>
<evidence type="ECO:0000256" key="1">
    <source>
        <dbReference type="ARBA" id="ARBA00022598"/>
    </source>
</evidence>
<keyword evidence="1" id="KW-0436">Ligase</keyword>
<evidence type="ECO:0000256" key="3">
    <source>
        <dbReference type="RuleBase" id="RU000384"/>
    </source>
</evidence>
<protein>
    <recommendedName>
        <fullName evidence="4">GS catalytic domain-containing protein</fullName>
    </recommendedName>
</protein>
<evidence type="ECO:0000259" key="4">
    <source>
        <dbReference type="PROSITE" id="PS51987"/>
    </source>
</evidence>
<dbReference type="PANTHER" id="PTHR43785:SF2">
    <property type="entry name" value="TYPE-1 GLUTAMINE SYNTHETASE 1"/>
    <property type="match status" value="1"/>
</dbReference>
<dbReference type="AlphaFoldDB" id="A0A5N7BEE7"/>
<evidence type="ECO:0000313" key="5">
    <source>
        <dbReference type="EMBL" id="KAE8380148.1"/>
    </source>
</evidence>
<dbReference type="InterPro" id="IPR014746">
    <property type="entry name" value="Gln_synth/guanido_kin_cat_dom"/>
</dbReference>
<organism evidence="5 6">
    <name type="scientific">Aspergillus bertholletiae</name>
    <dbReference type="NCBI Taxonomy" id="1226010"/>
    <lineage>
        <taxon>Eukaryota</taxon>
        <taxon>Fungi</taxon>
        <taxon>Dikarya</taxon>
        <taxon>Ascomycota</taxon>
        <taxon>Pezizomycotina</taxon>
        <taxon>Eurotiomycetes</taxon>
        <taxon>Eurotiomycetidae</taxon>
        <taxon>Eurotiales</taxon>
        <taxon>Aspergillaceae</taxon>
        <taxon>Aspergillus</taxon>
        <taxon>Aspergillus subgen. Circumdati</taxon>
    </lineage>
</organism>
<dbReference type="Pfam" id="PF00120">
    <property type="entry name" value="Gln-synt_C"/>
    <property type="match status" value="2"/>
</dbReference>
<dbReference type="OrthoDB" id="3364440at2759"/>
<dbReference type="SMART" id="SM01230">
    <property type="entry name" value="Gln-synt_C"/>
    <property type="match status" value="1"/>
</dbReference>
<dbReference type="InterPro" id="IPR008146">
    <property type="entry name" value="Gln_synth_cat_dom"/>
</dbReference>
<dbReference type="EMBL" id="ML736185">
    <property type="protein sequence ID" value="KAE8380148.1"/>
    <property type="molecule type" value="Genomic_DNA"/>
</dbReference>
<dbReference type="SUPFAM" id="SSF55931">
    <property type="entry name" value="Glutamine synthetase/guanido kinase"/>
    <property type="match status" value="1"/>
</dbReference>
<evidence type="ECO:0000313" key="6">
    <source>
        <dbReference type="Proteomes" id="UP000326198"/>
    </source>
</evidence>
<accession>A0A5N7BEE7</accession>
<comment type="similarity">
    <text evidence="2 3">Belongs to the glutamine synthetase family.</text>
</comment>
<proteinExistence type="inferred from homology"/>
<sequence>MIEETCLIVAKEKQQFHVPPLLSSCSVTSQYLPDSSPRYVQWLVPYWSSLRPTPEPQSTMPVPSGDPCPRRALVDVIRQAQESWDLEFLVSFEMEFQVMKVSPPTGEYVKHTQGLGNFSVSGLRDPCYRYVQQCVQQLVTLGVHIHGLHSEGKRGQYEIALKPLPPLQAVDQLHLVHDCLKDTFAQHGYMVTMAPKPVISDPHNIGQHMHLSLRTCCLPHTLSYERRLPFLAREAVCWGTEARIAPIWKMKTSHWEIRCIDTTANMYLTLAAVLSAGLLGLAGQEPLPWPDLGDSTIESKDFEEPLPRSLQESLARLAAKADDFATIFGIPLIQRYIKLMQYEISQVGGMDPVKLRELFIELF</sequence>
<dbReference type="PANTHER" id="PTHR43785">
    <property type="entry name" value="GAMMA-GLUTAMYLPUTRESCINE SYNTHETASE"/>
    <property type="match status" value="1"/>
</dbReference>
<feature type="domain" description="GS catalytic" evidence="4">
    <location>
        <begin position="69"/>
        <end position="363"/>
    </location>
</feature>
<dbReference type="GO" id="GO:0004356">
    <property type="term" value="F:glutamine synthetase activity"/>
    <property type="evidence" value="ECO:0007669"/>
    <property type="project" value="InterPro"/>
</dbReference>
<dbReference type="Proteomes" id="UP000326198">
    <property type="component" value="Unassembled WGS sequence"/>
</dbReference>
<evidence type="ECO:0000256" key="2">
    <source>
        <dbReference type="PROSITE-ProRule" id="PRU01331"/>
    </source>
</evidence>
<reference evidence="5 6" key="1">
    <citation type="submission" date="2019-04" db="EMBL/GenBank/DDBJ databases">
        <title>Friends and foes A comparative genomics studyof 23 Aspergillus species from section Flavi.</title>
        <authorList>
            <consortium name="DOE Joint Genome Institute"/>
            <person name="Kjaerbolling I."/>
            <person name="Vesth T."/>
            <person name="Frisvad J.C."/>
            <person name="Nybo J.L."/>
            <person name="Theobald S."/>
            <person name="Kildgaard S."/>
            <person name="Isbrandt T."/>
            <person name="Kuo A."/>
            <person name="Sato A."/>
            <person name="Lyhne E.K."/>
            <person name="Kogle M.E."/>
            <person name="Wiebenga A."/>
            <person name="Kun R.S."/>
            <person name="Lubbers R.J."/>
            <person name="Makela M.R."/>
            <person name="Barry K."/>
            <person name="Chovatia M."/>
            <person name="Clum A."/>
            <person name="Daum C."/>
            <person name="Haridas S."/>
            <person name="He G."/>
            <person name="LaButti K."/>
            <person name="Lipzen A."/>
            <person name="Mondo S."/>
            <person name="Riley R."/>
            <person name="Salamov A."/>
            <person name="Simmons B.A."/>
            <person name="Magnuson J.K."/>
            <person name="Henrissat B."/>
            <person name="Mortensen U.H."/>
            <person name="Larsen T.O."/>
            <person name="Devries R.P."/>
            <person name="Grigoriev I.V."/>
            <person name="Machida M."/>
            <person name="Baker S.E."/>
            <person name="Andersen M.R."/>
        </authorList>
    </citation>
    <scope>NUCLEOTIDE SEQUENCE [LARGE SCALE GENOMIC DNA]</scope>
    <source>
        <strain evidence="5 6">IBT 29228</strain>
    </source>
</reference>
<gene>
    <name evidence="5" type="ORF">BDV26DRAFT_303222</name>
</gene>
<keyword evidence="6" id="KW-1185">Reference proteome</keyword>
<name>A0A5N7BEE7_9EURO</name>